<dbReference type="RefSeq" id="XP_040732240.1">
    <property type="nucleotide sequence ID" value="XM_040876025.1"/>
</dbReference>
<protein>
    <submittedName>
        <fullName evidence="3">Uncharacterized protein</fullName>
    </submittedName>
</protein>
<feature type="compositionally biased region" description="Basic and acidic residues" evidence="1">
    <location>
        <begin position="18"/>
        <end position="36"/>
    </location>
</feature>
<feature type="transmembrane region" description="Helical" evidence="2">
    <location>
        <begin position="185"/>
        <end position="203"/>
    </location>
</feature>
<dbReference type="GeneID" id="63792952"/>
<gene>
    <name evidence="3" type="ORF">BHQ10_003736</name>
</gene>
<keyword evidence="2" id="KW-0812">Transmembrane</keyword>
<feature type="transmembrane region" description="Helical" evidence="2">
    <location>
        <begin position="70"/>
        <end position="88"/>
    </location>
</feature>
<evidence type="ECO:0000256" key="1">
    <source>
        <dbReference type="SAM" id="MobiDB-lite"/>
    </source>
</evidence>
<comment type="caution">
    <text evidence="3">The sequence shown here is derived from an EMBL/GenBank/DDBJ whole genome shotgun (WGS) entry which is preliminary data.</text>
</comment>
<feature type="region of interest" description="Disordered" evidence="1">
    <location>
        <begin position="13"/>
        <end position="37"/>
    </location>
</feature>
<dbReference type="OrthoDB" id="5381672at2759"/>
<name>A0A364KW00_TALAM</name>
<sequence length="722" mass="80152">MANRSDGIPLYSVSTDQLSHERDGSALSLEDHENTELRPSYAETQEDVLPPYEQETTAARIHSAPLDRNLAVLIPTAVYCAMAIWSWVTLYKLSLVDEYTTDFKHKKARSYKAAQVLRFIVVVATVPILSAICASAASGFVQRQRQGNSLRLRQVMTLADRSWINPFVYVRMLFYDSGFKRYGSSFLYLATIIHILGIVTYPIQSLFLSARQVNVLPVDSEGYVEYSSNLYNVATVQNMIDFKLESQIAQAIVTVRSELQADGVNGEQSQLWGSTNTLSNYASDTSWFAELSNNITTGVWPDQYIPRVNSSVEILDLSVDEFPSDCSTTSNWFYAHYTYSYLPSYSYYNATIEVCLPMDGAQSPWSANNDRQDFTETLYVNISGNYSLEWSEETFFGAFKIVANTTVGLFRLPSLKNQTAGPLENSSQCIGTCGSYTHTPDYKTRRSSSISSRRGRPYGRQSDEFSAPALPGPLTTVAVALFGSGSFPDLQQTVNYSLTNTENALGWNGWLDEQLPQTLAPLENFGLHQRYDENYAVFTWILEMTDVKNRGNITSALNQACFLATKALWDGFVSAGGTISFLTWVRADVVQTTTLTLPSLSRTGMIVGSVLLALYLIPSLCLAIWAAASRRWTDTLDAFTMLRMGAAVGQQELPLLVGKKMHKIQVLDDWPGVVRDVSGPDDKIRQLALGIEGGAPLEGKGRYLAYAGNSGFRTPRPAHAYT</sequence>
<feature type="transmembrane region" description="Helical" evidence="2">
    <location>
        <begin position="605"/>
        <end position="628"/>
    </location>
</feature>
<keyword evidence="2" id="KW-0472">Membrane</keyword>
<evidence type="ECO:0000313" key="3">
    <source>
        <dbReference type="EMBL" id="RAO67724.1"/>
    </source>
</evidence>
<feature type="transmembrane region" description="Helical" evidence="2">
    <location>
        <begin position="116"/>
        <end position="141"/>
    </location>
</feature>
<accession>A0A364KW00</accession>
<keyword evidence="2" id="KW-1133">Transmembrane helix</keyword>
<keyword evidence="4" id="KW-1185">Reference proteome</keyword>
<feature type="region of interest" description="Disordered" evidence="1">
    <location>
        <begin position="442"/>
        <end position="465"/>
    </location>
</feature>
<reference evidence="3 4" key="1">
    <citation type="journal article" date="2017" name="Biotechnol. Biofuels">
        <title>Differential beta-glucosidase expression as a function of carbon source availability in Talaromyces amestolkiae: a genomic and proteomic approach.</title>
        <authorList>
            <person name="de Eugenio L.I."/>
            <person name="Mendez-Liter J.A."/>
            <person name="Nieto-Dominguez M."/>
            <person name="Alonso L."/>
            <person name="Gil-Munoz J."/>
            <person name="Barriuso J."/>
            <person name="Prieto A."/>
            <person name="Martinez M.J."/>
        </authorList>
    </citation>
    <scope>NUCLEOTIDE SEQUENCE [LARGE SCALE GENOMIC DNA]</scope>
    <source>
        <strain evidence="3 4">CIB</strain>
    </source>
</reference>
<organism evidence="3 4">
    <name type="scientific">Talaromyces amestolkiae</name>
    <dbReference type="NCBI Taxonomy" id="1196081"/>
    <lineage>
        <taxon>Eukaryota</taxon>
        <taxon>Fungi</taxon>
        <taxon>Dikarya</taxon>
        <taxon>Ascomycota</taxon>
        <taxon>Pezizomycotina</taxon>
        <taxon>Eurotiomycetes</taxon>
        <taxon>Eurotiomycetidae</taxon>
        <taxon>Eurotiales</taxon>
        <taxon>Trichocomaceae</taxon>
        <taxon>Talaromyces</taxon>
        <taxon>Talaromyces sect. Talaromyces</taxon>
    </lineage>
</organism>
<evidence type="ECO:0000313" key="4">
    <source>
        <dbReference type="Proteomes" id="UP000249363"/>
    </source>
</evidence>
<evidence type="ECO:0000256" key="2">
    <source>
        <dbReference type="SAM" id="Phobius"/>
    </source>
</evidence>
<dbReference type="Proteomes" id="UP000249363">
    <property type="component" value="Unassembled WGS sequence"/>
</dbReference>
<dbReference type="EMBL" id="MIKG01000006">
    <property type="protein sequence ID" value="RAO67724.1"/>
    <property type="molecule type" value="Genomic_DNA"/>
</dbReference>
<proteinExistence type="predicted"/>
<dbReference type="AlphaFoldDB" id="A0A364KW00"/>